<protein>
    <submittedName>
        <fullName evidence="2">Uncharacterized protein</fullName>
    </submittedName>
</protein>
<gene>
    <name evidence="2" type="ORF">BJ968_004590</name>
</gene>
<feature type="compositionally biased region" description="Basic and acidic residues" evidence="1">
    <location>
        <begin position="51"/>
        <end position="60"/>
    </location>
</feature>
<evidence type="ECO:0000313" key="2">
    <source>
        <dbReference type="EMBL" id="NYD25050.1"/>
    </source>
</evidence>
<organism evidence="2 3">
    <name type="scientific">Kineococcus aurantiacus</name>
    <dbReference type="NCBI Taxonomy" id="37633"/>
    <lineage>
        <taxon>Bacteria</taxon>
        <taxon>Bacillati</taxon>
        <taxon>Actinomycetota</taxon>
        <taxon>Actinomycetes</taxon>
        <taxon>Kineosporiales</taxon>
        <taxon>Kineosporiaceae</taxon>
        <taxon>Kineococcus</taxon>
    </lineage>
</organism>
<keyword evidence="3" id="KW-1185">Reference proteome</keyword>
<reference evidence="2 3" key="1">
    <citation type="submission" date="2020-07" db="EMBL/GenBank/DDBJ databases">
        <title>Sequencing the genomes of 1000 actinobacteria strains.</title>
        <authorList>
            <person name="Klenk H.-P."/>
        </authorList>
    </citation>
    <scope>NUCLEOTIDE SEQUENCE [LARGE SCALE GENOMIC DNA]</scope>
    <source>
        <strain evidence="2 3">DSM 7487</strain>
    </source>
</reference>
<evidence type="ECO:0000256" key="1">
    <source>
        <dbReference type="SAM" id="MobiDB-lite"/>
    </source>
</evidence>
<dbReference type="EMBL" id="JACCBB010000001">
    <property type="protein sequence ID" value="NYD25050.1"/>
    <property type="molecule type" value="Genomic_DNA"/>
</dbReference>
<dbReference type="Proteomes" id="UP000521922">
    <property type="component" value="Unassembled WGS sequence"/>
</dbReference>
<evidence type="ECO:0000313" key="3">
    <source>
        <dbReference type="Proteomes" id="UP000521922"/>
    </source>
</evidence>
<feature type="region of interest" description="Disordered" evidence="1">
    <location>
        <begin position="38"/>
        <end position="60"/>
    </location>
</feature>
<sequence>MAENLGIFIGVPTSEFSEVAHLDPDADLEEILQILAASDEEEDEDDEEREEDGHAVPDGLDIEHVDGMPELDEALVRSQLTALGATLLPGQDEGSWVQGTVAYDFLLCRGENSRLRMVDGTIAYLSPTAVASRDVRAVFTGLLKLAETVGARLWQTGGVIVPIPLGREDIDGWIREMSDDLP</sequence>
<feature type="compositionally biased region" description="Acidic residues" evidence="1">
    <location>
        <begin position="38"/>
        <end position="50"/>
    </location>
</feature>
<name>A0A7Y9DQP3_9ACTN</name>
<dbReference type="RefSeq" id="WP_179755889.1">
    <property type="nucleotide sequence ID" value="NZ_BAAAGN010000008.1"/>
</dbReference>
<comment type="caution">
    <text evidence="2">The sequence shown here is derived from an EMBL/GenBank/DDBJ whole genome shotgun (WGS) entry which is preliminary data.</text>
</comment>
<accession>A0A7Y9DQP3</accession>
<dbReference type="AlphaFoldDB" id="A0A7Y9DQP3"/>
<proteinExistence type="predicted"/>